<sequence length="805" mass="93925">MEFHFTSKLEEYYQKFVDLQEKLKKSEEERFILETKFNDMVQVAKEEEQAHYRKLRSQYKRFLEEDKKRQDRNERIIRNLERIETRISMLSAKTDRINLLRRQYQNFLLRIANPNRERKLPDSGISRERSFIREEPLKKQQGPLFRDDFSLPTNNINLKQPLFEHPTSFEKNHHQSNEEKIEILDRYLQSISTQRCRDLINQEKTCTRSNPFCKDDCAPSGNHATAIADDIMNSIYSRYYNKVDENLGNHGTEPTVEDLEHARNMKAFESKFGALDKTCDNESMGEHEDKNETKPSVYLNEKIDVTVTEDKDYKSIEIVMNAKDQISNETTNTQHKSENIVNEAETIKPKPSAIIIPNDSFNIQQAIIDPIDSSSTENVILISNENPQPQYEDTIAAEEMYQHPDNEETTQLQANISEVYQQPDQPLDNQDMSPEVTHQTLLANQTQEVYDQSQEKAHFDQSEEEQEVQYEQSVPISQIIQPLNNAEIENKEHQQETPSPNDQAQVPQKHSVENEHIENKASIDDQQNELNQEYNPQTQFDPTQYVDENGQPLQYDPSYDQQQFDENGQPIHYDPASGYDQYGQPILYDQHGQIVQPQYEENGLIIPQYDENGQLIILYDQSGNVYGQNEQQQYDPNGEVYEQYDQNVQYDENGQPIYDPSYNYEADPNQQGYEADSNQQGYEVDPNQQGYEVDPNQQKYEADPNQQKYDDHYRAVDDQGFAAVKDDQIVDEGKNDNKDEGEREIKDEIGNDDKDDGQEKHEILETKDKNDVEKVAKVMDILDTDTESTKQNTSKISNDTDFDFS</sequence>
<accession>A0A9N9MVW9</accession>
<dbReference type="Proteomes" id="UP001152799">
    <property type="component" value="Chromosome 6"/>
</dbReference>
<feature type="compositionally biased region" description="Polar residues" evidence="2">
    <location>
        <begin position="789"/>
        <end position="799"/>
    </location>
</feature>
<feature type="region of interest" description="Disordered" evidence="2">
    <location>
        <begin position="651"/>
        <end position="768"/>
    </location>
</feature>
<dbReference type="OrthoDB" id="8015657at2759"/>
<feature type="compositionally biased region" description="Polar residues" evidence="2">
    <location>
        <begin position="496"/>
        <end position="508"/>
    </location>
</feature>
<keyword evidence="1" id="KW-0175">Coiled coil</keyword>
<name>A0A9N9MVW9_9CUCU</name>
<feature type="coiled-coil region" evidence="1">
    <location>
        <begin position="9"/>
        <end position="93"/>
    </location>
</feature>
<feature type="compositionally biased region" description="Polar residues" evidence="2">
    <location>
        <begin position="668"/>
        <end position="707"/>
    </location>
</feature>
<evidence type="ECO:0000313" key="3">
    <source>
        <dbReference type="EMBL" id="CAG9770158.1"/>
    </source>
</evidence>
<gene>
    <name evidence="3" type="ORF">CEUTPL_LOCUS10615</name>
</gene>
<feature type="compositionally biased region" description="Basic and acidic residues" evidence="2">
    <location>
        <begin position="724"/>
        <end position="768"/>
    </location>
</feature>
<organism evidence="3 4">
    <name type="scientific">Ceutorhynchus assimilis</name>
    <name type="common">cabbage seed weevil</name>
    <dbReference type="NCBI Taxonomy" id="467358"/>
    <lineage>
        <taxon>Eukaryota</taxon>
        <taxon>Metazoa</taxon>
        <taxon>Ecdysozoa</taxon>
        <taxon>Arthropoda</taxon>
        <taxon>Hexapoda</taxon>
        <taxon>Insecta</taxon>
        <taxon>Pterygota</taxon>
        <taxon>Neoptera</taxon>
        <taxon>Endopterygota</taxon>
        <taxon>Coleoptera</taxon>
        <taxon>Polyphaga</taxon>
        <taxon>Cucujiformia</taxon>
        <taxon>Curculionidae</taxon>
        <taxon>Ceutorhynchinae</taxon>
        <taxon>Ceutorhynchus</taxon>
    </lineage>
</organism>
<feature type="region of interest" description="Disordered" evidence="2">
    <location>
        <begin position="490"/>
        <end position="512"/>
    </location>
</feature>
<dbReference type="AlphaFoldDB" id="A0A9N9MVW9"/>
<evidence type="ECO:0000256" key="2">
    <source>
        <dbReference type="SAM" id="MobiDB-lite"/>
    </source>
</evidence>
<feature type="compositionally biased region" description="Basic and acidic residues" evidence="2">
    <location>
        <begin position="708"/>
        <end position="717"/>
    </location>
</feature>
<dbReference type="EMBL" id="OU892282">
    <property type="protein sequence ID" value="CAG9770158.1"/>
    <property type="molecule type" value="Genomic_DNA"/>
</dbReference>
<evidence type="ECO:0000313" key="4">
    <source>
        <dbReference type="Proteomes" id="UP001152799"/>
    </source>
</evidence>
<keyword evidence="4" id="KW-1185">Reference proteome</keyword>
<proteinExistence type="predicted"/>
<evidence type="ECO:0000256" key="1">
    <source>
        <dbReference type="SAM" id="Coils"/>
    </source>
</evidence>
<feature type="region of interest" description="Disordered" evidence="2">
    <location>
        <begin position="783"/>
        <end position="805"/>
    </location>
</feature>
<protein>
    <submittedName>
        <fullName evidence="3">Uncharacterized protein</fullName>
    </submittedName>
</protein>
<feature type="region of interest" description="Disordered" evidence="2">
    <location>
        <begin position="448"/>
        <end position="471"/>
    </location>
</feature>
<reference evidence="3" key="1">
    <citation type="submission" date="2022-01" db="EMBL/GenBank/DDBJ databases">
        <authorList>
            <person name="King R."/>
        </authorList>
    </citation>
    <scope>NUCLEOTIDE SEQUENCE</scope>
</reference>